<evidence type="ECO:0000256" key="2">
    <source>
        <dbReference type="ARBA" id="ARBA00022553"/>
    </source>
</evidence>
<dbReference type="Ensembl" id="ENSPNYT00000019618.1">
    <property type="protein sequence ID" value="ENSPNYP00000019137.1"/>
    <property type="gene ID" value="ENSPNYG00000014444.1"/>
</dbReference>
<dbReference type="PANTHER" id="PTHR14514:SF2">
    <property type="entry name" value="A-KINASE ANCHOR PROTEIN 6"/>
    <property type="match status" value="1"/>
</dbReference>
<keyword evidence="3" id="KW-0677">Repeat</keyword>
<feature type="region of interest" description="Disordered" evidence="5">
    <location>
        <begin position="232"/>
        <end position="316"/>
    </location>
</feature>
<dbReference type="STRING" id="303518.ENSPNYP00000019137"/>
<dbReference type="InterPro" id="IPR018159">
    <property type="entry name" value="Spectrin/alpha-actinin"/>
</dbReference>
<evidence type="ECO:0000256" key="1">
    <source>
        <dbReference type="ARBA" id="ARBA00004308"/>
    </source>
</evidence>
<comment type="subcellular location">
    <subcellularLocation>
        <location evidence="1">Endomembrane system</location>
    </subcellularLocation>
</comment>
<dbReference type="Gene3D" id="1.20.58.60">
    <property type="match status" value="2"/>
</dbReference>
<reference evidence="6" key="1">
    <citation type="submission" date="2023-09" db="UniProtKB">
        <authorList>
            <consortium name="Ensembl"/>
        </authorList>
    </citation>
    <scope>IDENTIFICATION</scope>
</reference>
<feature type="compositionally biased region" description="Basic and acidic residues" evidence="5">
    <location>
        <begin position="470"/>
        <end position="481"/>
    </location>
</feature>
<evidence type="ECO:0000256" key="5">
    <source>
        <dbReference type="SAM" id="MobiDB-lite"/>
    </source>
</evidence>
<dbReference type="AlphaFoldDB" id="A0A3B4G8D8"/>
<dbReference type="SUPFAM" id="SSF46966">
    <property type="entry name" value="Spectrin repeat"/>
    <property type="match status" value="2"/>
</dbReference>
<feature type="region of interest" description="Disordered" evidence="5">
    <location>
        <begin position="588"/>
        <end position="635"/>
    </location>
</feature>
<dbReference type="GO" id="GO:0016529">
    <property type="term" value="C:sarcoplasmic reticulum"/>
    <property type="evidence" value="ECO:0007669"/>
    <property type="project" value="TreeGrafter"/>
</dbReference>
<keyword evidence="4" id="KW-0472">Membrane</keyword>
<protein>
    <recommendedName>
        <fullName evidence="7">A kinase (PRKA) anchor protein 6</fullName>
    </recommendedName>
</protein>
<feature type="compositionally biased region" description="Polar residues" evidence="5">
    <location>
        <begin position="458"/>
        <end position="469"/>
    </location>
</feature>
<accession>A0A3B4G8D8</accession>
<name>A0A3B4G8D8_9CICH</name>
<sequence>SNTMSVVALSPVAPEPASPMLTSVTPVTPNLDPSTSSSLAAITVPPLGLEPQSKKPPPLHTGADWKVVLHLPEIEKWLRATSDRVTQLTHSVGQDSNNRHVDVHLVQLKDICEDISDHVEQIHALLETEFSLKLLSYSVNIIVDIRTVQLLWHQLRVSVLVLKERLLQSLQDSNGNYTRQTDILQAFSQDQHQTRLDALTEVDDCGQLTIRCSQDYFSLDCGITAFELSDYSPSDEPEVRVAESNSEETLKEINQTQDPNQEPRSEESGDPHLSNHKIHNSLPELSSPSDSTNHNPSSSILPTMQCGMPNHNESAKRPLQGEFHSTEVSPTQPSLPKRAAMFLDGASRAEDSVGGSEKVSPVSGIQFQSELSRSTPSLISASPPDRSKFWLELDSVYPENVSQSCESLQVCPPLSFAFSLHEHKELQKRGSAQRLLPDQRSSSGARPTADAPLPLQDLKSQNETSNQMERMQKETHTHSEGDSDSSLPSPMREQALSSDLEASGEESDPRPPLSSKGSPDREHWYGSEEFLALPAQLRKTEMLAMKLESLTQTVPLRPGGSTQDVDDWDLTELNPDWDVTRRRNLLGRFSPSSSSDVAPSLDESIESGPLSDLQSEEDEGRRSAEHQPPLTLPPLRGRECASLVQQLLEDIHSHDKDPDIWKKIEYFVQQLDGFISWLQEALDSTENWIQPRQDPDSLRVYLDTHLSFKLNVDSRAALKESIMEEGKALLTIITFHHSGLKDILHMVSSQWDQLQRQIRRQHSWMLRALRCIQARLLYTNQLHEPFTAPGDPSANCQCEAQRMALEQMAIKLSSLQYPSPTNRRPKQTFNYNSLTLSSLSLPFVSLQEFEAEYQELWDWLMDMDAMVTDSHQLMLSEEQRHHLFKVNMRLMLLPNIQPVGKILSKHSGPGRSEQNQSSNIKAQLAGGRGVTVENPRSALSPLTNSLLEQLEARIKELKAWLRDTELLIFNSCLRQDKDASEQLQSFKPLCSDIQARRRGVSSVLKLCQKLLQQSQALQLLSINLERRWEAIVMQALQWQNRLKRELGEQQVRAYVTVTHIDGELLLSHVPDAHLPLLGISSRQSNEVSLIAHNFLFLS</sequence>
<feature type="compositionally biased region" description="Polar residues" evidence="5">
    <location>
        <begin position="283"/>
        <end position="302"/>
    </location>
</feature>
<feature type="compositionally biased region" description="Low complexity" evidence="5">
    <location>
        <begin position="590"/>
        <end position="602"/>
    </location>
</feature>
<organism evidence="6">
    <name type="scientific">Pundamilia nyererei</name>
    <dbReference type="NCBI Taxonomy" id="303518"/>
    <lineage>
        <taxon>Eukaryota</taxon>
        <taxon>Metazoa</taxon>
        <taxon>Chordata</taxon>
        <taxon>Craniata</taxon>
        <taxon>Vertebrata</taxon>
        <taxon>Euteleostomi</taxon>
        <taxon>Actinopterygii</taxon>
        <taxon>Neopterygii</taxon>
        <taxon>Teleostei</taxon>
        <taxon>Neoteleostei</taxon>
        <taxon>Acanthomorphata</taxon>
        <taxon>Ovalentaria</taxon>
        <taxon>Cichlomorphae</taxon>
        <taxon>Cichliformes</taxon>
        <taxon>Cichlidae</taxon>
        <taxon>African cichlids</taxon>
        <taxon>Pseudocrenilabrinae</taxon>
        <taxon>Haplochromini</taxon>
        <taxon>Pundamilia</taxon>
    </lineage>
</organism>
<dbReference type="GeneTree" id="ENSGT00810000125473"/>
<evidence type="ECO:0000256" key="3">
    <source>
        <dbReference type="ARBA" id="ARBA00022737"/>
    </source>
</evidence>
<feature type="region of interest" description="Disordered" evidence="5">
    <location>
        <begin position="428"/>
        <end position="522"/>
    </location>
</feature>
<dbReference type="SMART" id="SM00150">
    <property type="entry name" value="SPEC"/>
    <property type="match status" value="2"/>
</dbReference>
<evidence type="ECO:0008006" key="7">
    <source>
        <dbReference type="Google" id="ProtNLM"/>
    </source>
</evidence>
<dbReference type="GO" id="GO:0048471">
    <property type="term" value="C:perinuclear region of cytoplasm"/>
    <property type="evidence" value="ECO:0007669"/>
    <property type="project" value="TreeGrafter"/>
</dbReference>
<dbReference type="GO" id="GO:0044325">
    <property type="term" value="F:transmembrane transporter binding"/>
    <property type="evidence" value="ECO:0007669"/>
    <property type="project" value="TreeGrafter"/>
</dbReference>
<feature type="compositionally biased region" description="Basic and acidic residues" evidence="5">
    <location>
        <begin position="261"/>
        <end position="270"/>
    </location>
</feature>
<dbReference type="GO" id="GO:0051018">
    <property type="term" value="F:protein kinase A binding"/>
    <property type="evidence" value="ECO:0007669"/>
    <property type="project" value="TreeGrafter"/>
</dbReference>
<dbReference type="PANTHER" id="PTHR14514">
    <property type="entry name" value="PKA ANCHORING PROTEIN"/>
    <property type="match status" value="1"/>
</dbReference>
<proteinExistence type="predicted"/>
<evidence type="ECO:0000313" key="6">
    <source>
        <dbReference type="Ensembl" id="ENSPNYP00000019137.1"/>
    </source>
</evidence>
<keyword evidence="2" id="KW-0597">Phosphoprotein</keyword>
<evidence type="ECO:0000256" key="4">
    <source>
        <dbReference type="ARBA" id="ARBA00023136"/>
    </source>
</evidence>